<dbReference type="Proteomes" id="UP001147760">
    <property type="component" value="Unassembled WGS sequence"/>
</dbReference>
<sequence>MTNEENMRGNPTSNQSSTLQPKPHHPQPQTTPPTNPLPTAPPSLGTQIEVSATGLAKSAFNQSPDLAQTLASTQEQQTSRSSHPPKHTNKQGPRPHRHGGPGSVSGPGSTLAAQAFRELIHRHRGSLYPP</sequence>
<feature type="compositionally biased region" description="Pro residues" evidence="1">
    <location>
        <begin position="29"/>
        <end position="41"/>
    </location>
</feature>
<evidence type="ECO:0000256" key="1">
    <source>
        <dbReference type="SAM" id="MobiDB-lite"/>
    </source>
</evidence>
<accession>A0A9X0BHW5</accession>
<evidence type="ECO:0000313" key="3">
    <source>
        <dbReference type="Proteomes" id="UP001147760"/>
    </source>
</evidence>
<proteinExistence type="predicted"/>
<gene>
    <name evidence="2" type="ORF">N7530_010709</name>
</gene>
<reference evidence="2" key="2">
    <citation type="journal article" date="2023" name="IMA Fungus">
        <title>Comparative genomic study of the Penicillium genus elucidates a diverse pangenome and 15 lateral gene transfer events.</title>
        <authorList>
            <person name="Petersen C."/>
            <person name="Sorensen T."/>
            <person name="Nielsen M.R."/>
            <person name="Sondergaard T.E."/>
            <person name="Sorensen J.L."/>
            <person name="Fitzpatrick D.A."/>
            <person name="Frisvad J.C."/>
            <person name="Nielsen K.L."/>
        </authorList>
    </citation>
    <scope>NUCLEOTIDE SEQUENCE</scope>
    <source>
        <strain evidence="2">IBT 17660</strain>
    </source>
</reference>
<dbReference type="EMBL" id="JAPWDO010000007">
    <property type="protein sequence ID" value="KAJ5462504.1"/>
    <property type="molecule type" value="Genomic_DNA"/>
</dbReference>
<reference evidence="2" key="1">
    <citation type="submission" date="2022-12" db="EMBL/GenBank/DDBJ databases">
        <authorList>
            <person name="Petersen C."/>
        </authorList>
    </citation>
    <scope>NUCLEOTIDE SEQUENCE</scope>
    <source>
        <strain evidence="2">IBT 17660</strain>
    </source>
</reference>
<feature type="compositionally biased region" description="Basic residues" evidence="1">
    <location>
        <begin position="83"/>
        <end position="99"/>
    </location>
</feature>
<comment type="caution">
    <text evidence="2">The sequence shown here is derived from an EMBL/GenBank/DDBJ whole genome shotgun (WGS) entry which is preliminary data.</text>
</comment>
<organism evidence="2 3">
    <name type="scientific">Penicillium desertorum</name>
    <dbReference type="NCBI Taxonomy" id="1303715"/>
    <lineage>
        <taxon>Eukaryota</taxon>
        <taxon>Fungi</taxon>
        <taxon>Dikarya</taxon>
        <taxon>Ascomycota</taxon>
        <taxon>Pezizomycotina</taxon>
        <taxon>Eurotiomycetes</taxon>
        <taxon>Eurotiomycetidae</taxon>
        <taxon>Eurotiales</taxon>
        <taxon>Aspergillaceae</taxon>
        <taxon>Penicillium</taxon>
    </lineage>
</organism>
<feature type="region of interest" description="Disordered" evidence="1">
    <location>
        <begin position="1"/>
        <end position="130"/>
    </location>
</feature>
<keyword evidence="3" id="KW-1185">Reference proteome</keyword>
<name>A0A9X0BHW5_9EURO</name>
<protein>
    <submittedName>
        <fullName evidence="2">Uncharacterized protein</fullName>
    </submittedName>
</protein>
<dbReference type="AlphaFoldDB" id="A0A9X0BHW5"/>
<feature type="compositionally biased region" description="Basic residues" evidence="1">
    <location>
        <begin position="120"/>
        <end position="130"/>
    </location>
</feature>
<feature type="compositionally biased region" description="Polar residues" evidence="1">
    <location>
        <begin position="1"/>
        <end position="17"/>
    </location>
</feature>
<evidence type="ECO:0000313" key="2">
    <source>
        <dbReference type="EMBL" id="KAJ5462504.1"/>
    </source>
</evidence>
<feature type="compositionally biased region" description="Polar residues" evidence="1">
    <location>
        <begin position="59"/>
        <end position="82"/>
    </location>
</feature>